<organism evidence="1 2">
    <name type="scientific">Vitis vinifera</name>
    <name type="common">Grape</name>
    <dbReference type="NCBI Taxonomy" id="29760"/>
    <lineage>
        <taxon>Eukaryota</taxon>
        <taxon>Viridiplantae</taxon>
        <taxon>Streptophyta</taxon>
        <taxon>Embryophyta</taxon>
        <taxon>Tracheophyta</taxon>
        <taxon>Spermatophyta</taxon>
        <taxon>Magnoliopsida</taxon>
        <taxon>eudicotyledons</taxon>
        <taxon>Gunneridae</taxon>
        <taxon>Pentapetalae</taxon>
        <taxon>rosids</taxon>
        <taxon>Vitales</taxon>
        <taxon>Vitaceae</taxon>
        <taxon>Viteae</taxon>
        <taxon>Vitis</taxon>
    </lineage>
</organism>
<accession>D7U9K3</accession>
<proteinExistence type="predicted"/>
<dbReference type="Proteomes" id="UP000009183">
    <property type="component" value="Chromosome 5"/>
</dbReference>
<dbReference type="EMBL" id="FN596745">
    <property type="protein sequence ID" value="CBI39417.3"/>
    <property type="molecule type" value="Genomic_DNA"/>
</dbReference>
<dbReference type="PaxDb" id="29760-VIT_05s0062g00800.t01"/>
<reference evidence="1" key="1">
    <citation type="submission" date="2011-05" db="EMBL/GenBank/DDBJ databases">
        <title>High quality assembly and annotation of grapevine genome.</title>
        <authorList>
            <person name="Vitulo N."/>
            <person name="Olivier J."/>
            <person name="Forcato C."/>
            <person name="Albiero A."/>
            <person name="D'Angelo M."/>
            <person name="Zimbello R."/>
            <person name="Schiavon R."/>
            <person name="Rigobello C."/>
            <person name="Policriti A."/>
            <person name="Clepet C."/>
            <person name="Casagrande A."/>
            <person name="Choisne N."/>
            <person name="Vezzi A."/>
            <person name="Hugueney P."/>
            <person name="Horner D."/>
            <person name="Mica E."/>
            <person name="Cattonaro F."/>
            <person name="Del Fabbro C."/>
            <person name="Alaux M."/>
            <person name="Di Gaspero G."/>
            <person name="Scalabrin S."/>
            <person name="Pesole G."/>
            <person name="Delledonne M."/>
            <person name="Pezzotti M."/>
            <person name="Pe E.M."/>
            <person name="Caboche M."/>
            <person name="Adam-Blondon A.-F."/>
            <person name="Weissenbach J."/>
            <person name="Quetier F."/>
            <person name="Wincker P."/>
            <person name="Morgante M."/>
            <person name="Valle G."/>
        </authorList>
    </citation>
    <scope>NUCLEOTIDE SEQUENCE</scope>
</reference>
<gene>
    <name evidence="1" type="ordered locus">VIT_05s0062g00800</name>
</gene>
<evidence type="ECO:0000313" key="1">
    <source>
        <dbReference type="EMBL" id="CBI39417.3"/>
    </source>
</evidence>
<dbReference type="STRING" id="29760.D7U9K3"/>
<dbReference type="HOGENOM" id="CLU_2872230_0_0_1"/>
<evidence type="ECO:0000313" key="2">
    <source>
        <dbReference type="Proteomes" id="UP000009183"/>
    </source>
</evidence>
<protein>
    <submittedName>
        <fullName evidence="1">Uncharacterized protein</fullName>
    </submittedName>
</protein>
<name>D7U9K3_VITVI</name>
<dbReference type="AlphaFoldDB" id="D7U9K3"/>
<sequence length="64" mass="7426">MYYWYSYGQIKTYRKFSIADNISFVQALSLLNPVRFNPPPKKNLVELVVIPPKKIGVLLGVLRQ</sequence>
<keyword evidence="2" id="KW-1185">Reference proteome</keyword>
<dbReference type="InParanoid" id="D7U9K3"/>